<dbReference type="EMBL" id="MW208791">
    <property type="protein sequence ID" value="QTJ63628.1"/>
    <property type="molecule type" value="Genomic_RNA"/>
</dbReference>
<sequence>MNTAQRNGRTNASARPTPAPRSTRRPAAANLPVAVLRALRQEAAAAVRAPAGPTLRSLPDSLRVQRVATQLGLTRPGWVLTALSALSNGPAFIQIGEWAVSMPGAGKQVVPVEVFSTHYIAASDHPVQWTAIYSPGGLSAPVETPCVSGAPRSGEGLSVPDK</sequence>
<reference evidence="2" key="2">
    <citation type="journal article" date="2021" name="Virus Evol.">
        <title>Viromics of extant insect orders unveil the evolution of the flavi-like superfamily.</title>
        <authorList>
            <person name="Sofia P."/>
            <person name="Simon K."/>
            <person name="Florian Z."/>
            <person name="Alexander D."/>
            <person name="Malte P."/>
            <person name="Shanlin L."/>
            <person name="Xin Z."/>
            <person name="Christian D."/>
            <person name="Bernhard M."/>
            <person name="Sandra J."/>
        </authorList>
    </citation>
    <scope>NUCLEOTIDE SEQUENCE</scope>
    <source>
        <strain evidence="2">OKIAV424</strain>
    </source>
</reference>
<reference evidence="2" key="1">
    <citation type="submission" date="2020-11" db="EMBL/GenBank/DDBJ databases">
        <authorList>
            <person name="Paraskevopoulou S."/>
            <person name="Kaefer S."/>
            <person name="Zirkel F."/>
            <person name="Donath A."/>
            <person name="Petersen M."/>
            <person name="Liu S."/>
            <person name="Zhou X."/>
            <person name="Drosten C."/>
            <person name="Misof B."/>
            <person name="Junglen S."/>
        </authorList>
    </citation>
    <scope>NUCLEOTIDE SEQUENCE</scope>
    <source>
        <strain evidence="2">OKIAV424</strain>
    </source>
</reference>
<evidence type="ECO:0000313" key="2">
    <source>
        <dbReference type="EMBL" id="QTJ63628.1"/>
    </source>
</evidence>
<feature type="region of interest" description="Disordered" evidence="1">
    <location>
        <begin position="1"/>
        <end position="27"/>
    </location>
</feature>
<name>A0A8A6RT36_9TOMB</name>
<organism evidence="2">
    <name type="scientific">Coleopteran tombus-related virus</name>
    <dbReference type="NCBI Taxonomy" id="2822551"/>
    <lineage>
        <taxon>Viruses</taxon>
        <taxon>Riboviria</taxon>
        <taxon>Orthornavirae</taxon>
        <taxon>Kitrinoviricota</taxon>
        <taxon>Tolucaviricetes</taxon>
        <taxon>Tolivirales</taxon>
        <taxon>Tombusviridae</taxon>
    </lineage>
</organism>
<feature type="compositionally biased region" description="Polar residues" evidence="1">
    <location>
        <begin position="1"/>
        <end position="11"/>
    </location>
</feature>
<accession>A0A8A6RT36</accession>
<evidence type="ECO:0000256" key="1">
    <source>
        <dbReference type="SAM" id="MobiDB-lite"/>
    </source>
</evidence>
<protein>
    <submittedName>
        <fullName evidence="2">Uncharacterized protein</fullName>
    </submittedName>
</protein>
<proteinExistence type="predicted"/>